<dbReference type="Proteomes" id="UP000616769">
    <property type="component" value="Unassembled WGS sequence"/>
</dbReference>
<accession>A0A132AJ00</accession>
<protein>
    <submittedName>
        <fullName evidence="1">Uncharacterized protein</fullName>
    </submittedName>
</protein>
<proteinExistence type="predicted"/>
<sequence>MAQRGLGIYRGGTDRKAGAAIKDPATSKASGSIEIHQKKRDYLETYAEVHLLAAVPDILCKEHYLRY</sequence>
<reference evidence="1 2" key="1">
    <citation type="journal article" date="2015" name="Parasit. Vectors">
        <title>Draft genome of the scabies mite.</title>
        <authorList>
            <person name="Rider S.D.Jr."/>
            <person name="Morgan M.S."/>
            <person name="Arlian L.G."/>
        </authorList>
    </citation>
    <scope>NUCLEOTIDE SEQUENCE [LARGE SCALE GENOMIC DNA]</scope>
    <source>
        <strain evidence="1">Arlian Lab</strain>
    </source>
</reference>
<evidence type="ECO:0000313" key="2">
    <source>
        <dbReference type="Proteomes" id="UP000616769"/>
    </source>
</evidence>
<dbReference type="VEuPathDB" id="VectorBase:SSCA001423"/>
<gene>
    <name evidence="1" type="ORF">QR98_0095530</name>
</gene>
<evidence type="ECO:0000313" key="1">
    <source>
        <dbReference type="EMBL" id="KPM10988.1"/>
    </source>
</evidence>
<name>A0A132AJ00_SARSC</name>
<dbReference type="AlphaFoldDB" id="A0A132AJ00"/>
<dbReference type="EMBL" id="JXLN01016204">
    <property type="protein sequence ID" value="KPM10988.1"/>
    <property type="molecule type" value="Genomic_DNA"/>
</dbReference>
<comment type="caution">
    <text evidence="1">The sequence shown here is derived from an EMBL/GenBank/DDBJ whole genome shotgun (WGS) entry which is preliminary data.</text>
</comment>
<organism evidence="1 2">
    <name type="scientific">Sarcoptes scabiei</name>
    <name type="common">Itch mite</name>
    <name type="synonym">Acarus scabiei</name>
    <dbReference type="NCBI Taxonomy" id="52283"/>
    <lineage>
        <taxon>Eukaryota</taxon>
        <taxon>Metazoa</taxon>
        <taxon>Ecdysozoa</taxon>
        <taxon>Arthropoda</taxon>
        <taxon>Chelicerata</taxon>
        <taxon>Arachnida</taxon>
        <taxon>Acari</taxon>
        <taxon>Acariformes</taxon>
        <taxon>Sarcoptiformes</taxon>
        <taxon>Astigmata</taxon>
        <taxon>Psoroptidia</taxon>
        <taxon>Sarcoptoidea</taxon>
        <taxon>Sarcoptidae</taxon>
        <taxon>Sarcoptinae</taxon>
        <taxon>Sarcoptes</taxon>
    </lineage>
</organism>